<sequence length="183" mass="18359">MTDLIPTAALPAASARPIRSGRGRLRRLGAPLLAAAVALSLAACGPTGPGADTEPGETSDGVAATDGATTAASECADVEAAIAATQARLNALPDKIPGDLPGAITDVQTSIDEVTTLSERVQDGELKQHLENVTARGTEALTILEQAQAGEITLIEAGAQGMTKLGELQSDLSALSDYCGGGE</sequence>
<comment type="caution">
    <text evidence="1">The sequence shown here is derived from an EMBL/GenBank/DDBJ whole genome shotgun (WGS) entry which is preliminary data.</text>
</comment>
<organism evidence="1 2">
    <name type="scientific">Pseudoclavibacter endophyticus</name>
    <dbReference type="NCBI Taxonomy" id="1778590"/>
    <lineage>
        <taxon>Bacteria</taxon>
        <taxon>Bacillati</taxon>
        <taxon>Actinomycetota</taxon>
        <taxon>Actinomycetes</taxon>
        <taxon>Micrococcales</taxon>
        <taxon>Microbacteriaceae</taxon>
        <taxon>Pseudoclavibacter</taxon>
    </lineage>
</organism>
<name>A0A6H9WNW7_9MICO</name>
<dbReference type="Proteomes" id="UP000431744">
    <property type="component" value="Unassembled WGS sequence"/>
</dbReference>
<proteinExistence type="predicted"/>
<gene>
    <name evidence="1" type="ORF">F8O04_13705</name>
</gene>
<accession>A0A6H9WNW7</accession>
<dbReference type="AlphaFoldDB" id="A0A6H9WNW7"/>
<keyword evidence="2" id="KW-1185">Reference proteome</keyword>
<dbReference type="EMBL" id="WBJY01000004">
    <property type="protein sequence ID" value="KAB1646789.1"/>
    <property type="molecule type" value="Genomic_DNA"/>
</dbReference>
<protein>
    <submittedName>
        <fullName evidence="1">Uncharacterized protein</fullName>
    </submittedName>
</protein>
<evidence type="ECO:0000313" key="1">
    <source>
        <dbReference type="EMBL" id="KAB1646789.1"/>
    </source>
</evidence>
<dbReference type="RefSeq" id="WP_158029955.1">
    <property type="nucleotide sequence ID" value="NZ_BMHG01000002.1"/>
</dbReference>
<reference evidence="1 2" key="1">
    <citation type="submission" date="2019-09" db="EMBL/GenBank/DDBJ databases">
        <title>Phylogeny of genus Pseudoclavibacter and closely related genus.</title>
        <authorList>
            <person name="Li Y."/>
        </authorList>
    </citation>
    <scope>NUCLEOTIDE SEQUENCE [LARGE SCALE GENOMIC DNA]</scope>
    <source>
        <strain evidence="1 2">EGI 60007</strain>
    </source>
</reference>
<evidence type="ECO:0000313" key="2">
    <source>
        <dbReference type="Proteomes" id="UP000431744"/>
    </source>
</evidence>